<dbReference type="EMBL" id="OZ035831">
    <property type="protein sequence ID" value="CAL1616205.1"/>
    <property type="molecule type" value="Genomic_DNA"/>
</dbReference>
<evidence type="ECO:0008006" key="3">
    <source>
        <dbReference type="Google" id="ProtNLM"/>
    </source>
</evidence>
<keyword evidence="2" id="KW-1185">Reference proteome</keyword>
<name>A0AAV2MSC1_KNICA</name>
<dbReference type="AlphaFoldDB" id="A0AAV2MSC1"/>
<dbReference type="Proteomes" id="UP001497482">
    <property type="component" value="Chromosome 9"/>
</dbReference>
<reference evidence="1 2" key="1">
    <citation type="submission" date="2024-04" db="EMBL/GenBank/DDBJ databases">
        <authorList>
            <person name="Waldvogel A.-M."/>
            <person name="Schoenle A."/>
        </authorList>
    </citation>
    <scope>NUCLEOTIDE SEQUENCE [LARGE SCALE GENOMIC DNA]</scope>
</reference>
<gene>
    <name evidence="1" type="ORF">KC01_LOCUS42013</name>
</gene>
<sequence length="97" mass="11251">MKGFVRRAAAWCAWRWCGARGQRRRHRSRAARASLETQHCGTEELPLLHSSVSIISRKGTLQRTQDGDYQRGTHEKIIGGCREQMSPLKRRDAYTRR</sequence>
<accession>A0AAV2MSC1</accession>
<evidence type="ECO:0000313" key="2">
    <source>
        <dbReference type="Proteomes" id="UP001497482"/>
    </source>
</evidence>
<evidence type="ECO:0000313" key="1">
    <source>
        <dbReference type="EMBL" id="CAL1616205.1"/>
    </source>
</evidence>
<organism evidence="1 2">
    <name type="scientific">Knipowitschia caucasica</name>
    <name type="common">Caucasian dwarf goby</name>
    <name type="synonym">Pomatoschistus caucasicus</name>
    <dbReference type="NCBI Taxonomy" id="637954"/>
    <lineage>
        <taxon>Eukaryota</taxon>
        <taxon>Metazoa</taxon>
        <taxon>Chordata</taxon>
        <taxon>Craniata</taxon>
        <taxon>Vertebrata</taxon>
        <taxon>Euteleostomi</taxon>
        <taxon>Actinopterygii</taxon>
        <taxon>Neopterygii</taxon>
        <taxon>Teleostei</taxon>
        <taxon>Neoteleostei</taxon>
        <taxon>Acanthomorphata</taxon>
        <taxon>Gobiaria</taxon>
        <taxon>Gobiiformes</taxon>
        <taxon>Gobioidei</taxon>
        <taxon>Gobiidae</taxon>
        <taxon>Gobiinae</taxon>
        <taxon>Knipowitschia</taxon>
    </lineage>
</organism>
<protein>
    <recommendedName>
        <fullName evidence="3">Secreted protein</fullName>
    </recommendedName>
</protein>
<proteinExistence type="predicted"/>